<keyword evidence="1" id="KW-0472">Membrane</keyword>
<feature type="transmembrane region" description="Helical" evidence="1">
    <location>
        <begin position="142"/>
        <end position="160"/>
    </location>
</feature>
<dbReference type="Proteomes" id="UP000192611">
    <property type="component" value="Unassembled WGS sequence"/>
</dbReference>
<gene>
    <name evidence="2" type="ORF">B6D57_04525</name>
</gene>
<feature type="transmembrane region" description="Helical" evidence="1">
    <location>
        <begin position="6"/>
        <end position="23"/>
    </location>
</feature>
<sequence>MILYLFIAFILGDIIGFSSYWSSKRLSGGRIIYYIPRTREGDYSVSSKMPVFWFLSRKKIDEVAGERKRLKRFLWEVFFGLIGVACVYLYGLSAKAVFIFISFTLFGIFYRIENSDYSIPYPILIIYITNIIYYYLTGNIGIILSTLSVIVFIASMFHHFPLQIRRILIGVSMLMVVAGSYSILAYVMLNSIVLLFRVDHEIVRKTYYISGIVLLVLGSIISDGIGKIFTP</sequence>
<feature type="transmembrane region" description="Helical" evidence="1">
    <location>
        <begin position="207"/>
        <end position="226"/>
    </location>
</feature>
<reference evidence="3" key="1">
    <citation type="submission" date="2017-03" db="EMBL/GenBank/DDBJ databases">
        <title>Novel pathways for hydrocarbon cycling and metabolic interdependencies in hydrothermal sediment communities.</title>
        <authorList>
            <person name="Dombrowski N."/>
            <person name="Seitz K."/>
            <person name="Teske A."/>
            <person name="Baker B."/>
        </authorList>
    </citation>
    <scope>NUCLEOTIDE SEQUENCE [LARGE SCALE GENOMIC DNA]</scope>
</reference>
<feature type="transmembrane region" description="Helical" evidence="1">
    <location>
        <begin position="167"/>
        <end position="187"/>
    </location>
</feature>
<dbReference type="EMBL" id="NATQ01000094">
    <property type="protein sequence ID" value="OQX90164.1"/>
    <property type="molecule type" value="Genomic_DNA"/>
</dbReference>
<dbReference type="AlphaFoldDB" id="A0A1W9S056"/>
<accession>A0A1W9S056</accession>
<protein>
    <submittedName>
        <fullName evidence="2">Uncharacterized protein</fullName>
    </submittedName>
</protein>
<keyword evidence="1" id="KW-0812">Transmembrane</keyword>
<comment type="caution">
    <text evidence="2">The sequence shown here is derived from an EMBL/GenBank/DDBJ whole genome shotgun (WGS) entry which is preliminary data.</text>
</comment>
<evidence type="ECO:0000313" key="2">
    <source>
        <dbReference type="EMBL" id="OQX90164.1"/>
    </source>
</evidence>
<organism evidence="2 3">
    <name type="scientific">Candidatus Coatesbacteria bacterium 4484_99</name>
    <dbReference type="NCBI Taxonomy" id="1970774"/>
    <lineage>
        <taxon>Bacteria</taxon>
        <taxon>Candidatus Coatesiibacteriota</taxon>
    </lineage>
</organism>
<evidence type="ECO:0000256" key="1">
    <source>
        <dbReference type="SAM" id="Phobius"/>
    </source>
</evidence>
<feature type="transmembrane region" description="Helical" evidence="1">
    <location>
        <begin position="73"/>
        <end position="90"/>
    </location>
</feature>
<evidence type="ECO:0000313" key="3">
    <source>
        <dbReference type="Proteomes" id="UP000192611"/>
    </source>
</evidence>
<feature type="transmembrane region" description="Helical" evidence="1">
    <location>
        <begin position="96"/>
        <end position="112"/>
    </location>
</feature>
<name>A0A1W9S056_9BACT</name>
<proteinExistence type="predicted"/>
<keyword evidence="1" id="KW-1133">Transmembrane helix</keyword>